<keyword evidence="2" id="KW-1185">Reference proteome</keyword>
<feature type="non-terminal residue" evidence="1">
    <location>
        <position position="339"/>
    </location>
</feature>
<dbReference type="Proteomes" id="UP001140234">
    <property type="component" value="Unassembled WGS sequence"/>
</dbReference>
<organism evidence="1 2">
    <name type="scientific">Coemansia nantahalensis</name>
    <dbReference type="NCBI Taxonomy" id="2789366"/>
    <lineage>
        <taxon>Eukaryota</taxon>
        <taxon>Fungi</taxon>
        <taxon>Fungi incertae sedis</taxon>
        <taxon>Zoopagomycota</taxon>
        <taxon>Kickxellomycotina</taxon>
        <taxon>Kickxellomycetes</taxon>
        <taxon>Kickxellales</taxon>
        <taxon>Kickxellaceae</taxon>
        <taxon>Coemansia</taxon>
    </lineage>
</organism>
<evidence type="ECO:0000313" key="2">
    <source>
        <dbReference type="Proteomes" id="UP001140234"/>
    </source>
</evidence>
<accession>A0ACC1JJ95</accession>
<evidence type="ECO:0000313" key="1">
    <source>
        <dbReference type="EMBL" id="KAJ2759063.1"/>
    </source>
</evidence>
<feature type="non-terminal residue" evidence="1">
    <location>
        <position position="1"/>
    </location>
</feature>
<dbReference type="EMBL" id="JANBUJ010003909">
    <property type="protein sequence ID" value="KAJ2759063.1"/>
    <property type="molecule type" value="Genomic_DNA"/>
</dbReference>
<name>A0ACC1JJ95_9FUNG</name>
<sequence>ELSSDAVFDQAGPARVRSFGEMVIAYYSNTEYQRTPQQIRRDEWIVYERVQCRAWMIIPLAVLSQFCLGSLYSWSMFNRPIDMHLYNDPGANKAQITFYIALGMLGTSGAVFGPWIESHSPRLCALLAAVVFFAGHCTAALGLSCHEVGMLYFGYGFVGGIGLGIGYVTTIDAVIKWYPRSRGFASGLAVSGFGAGAVAFSNLNAALLRIFSVPKTFAILGAVNLVVMSLCAALMRPPHPKYNIPGVAMGMVDQSVPDLELLHQQRALQQKIGGKSATVAGQTITVAANSGDPILVITLAQALRSRDFWLMWLAFFVNLVFGVVIISNLASMTTNMFGA</sequence>
<reference evidence="1" key="1">
    <citation type="submission" date="2022-07" db="EMBL/GenBank/DDBJ databases">
        <title>Phylogenomic reconstructions and comparative analyses of Kickxellomycotina fungi.</title>
        <authorList>
            <person name="Reynolds N.K."/>
            <person name="Stajich J.E."/>
            <person name="Barry K."/>
            <person name="Grigoriev I.V."/>
            <person name="Crous P."/>
            <person name="Smith M.E."/>
        </authorList>
    </citation>
    <scope>NUCLEOTIDE SEQUENCE</scope>
    <source>
        <strain evidence="1">CBS 109366</strain>
    </source>
</reference>
<comment type="caution">
    <text evidence="1">The sequence shown here is derived from an EMBL/GenBank/DDBJ whole genome shotgun (WGS) entry which is preliminary data.</text>
</comment>
<proteinExistence type="predicted"/>
<gene>
    <name evidence="1" type="ORF">IWQ57_006654</name>
</gene>
<protein>
    <submittedName>
        <fullName evidence="1">Uncharacterized protein</fullName>
    </submittedName>
</protein>